<evidence type="ECO:0000256" key="1">
    <source>
        <dbReference type="ARBA" id="ARBA00008259"/>
    </source>
</evidence>
<dbReference type="PROSITE" id="PS01024">
    <property type="entry name" value="PR55_1"/>
    <property type="match status" value="1"/>
</dbReference>
<dbReference type="FunFam" id="2.130.10.10:FF:000609">
    <property type="entry name" value="Serine/threonine-protein phosphatase 2A 55 kDa regulatory subunit B"/>
    <property type="match status" value="1"/>
</dbReference>
<dbReference type="Proteomes" id="UP001229421">
    <property type="component" value="Unassembled WGS sequence"/>
</dbReference>
<dbReference type="AlphaFoldDB" id="A0AAD8L9S9"/>
<dbReference type="Pfam" id="PF00400">
    <property type="entry name" value="WD40"/>
    <property type="match status" value="1"/>
</dbReference>
<dbReference type="InterPro" id="IPR000009">
    <property type="entry name" value="PP2A_PR55"/>
</dbReference>
<evidence type="ECO:0000313" key="9">
    <source>
        <dbReference type="Proteomes" id="UP001229421"/>
    </source>
</evidence>
<dbReference type="InterPro" id="IPR036322">
    <property type="entry name" value="WD40_repeat_dom_sf"/>
</dbReference>
<comment type="subunit">
    <text evidence="5">PP2A consists of a common heteromeric enzyme, composed of a catalytic subunit (subunits C), a constant regulatory subunit (subunit A), and a variety of regulatory subunits such as subunits B (the R2/B/PR55/B55, R3/B''/PR72/PR130/PR59 and R5/B'/B56 families). Interacts with SIC/RON3.</text>
</comment>
<dbReference type="PRINTS" id="PR00600">
    <property type="entry name" value="PP2APR55"/>
</dbReference>
<keyword evidence="3 6" id="KW-0677">Repeat</keyword>
<dbReference type="InterPro" id="IPR015943">
    <property type="entry name" value="WD40/YVTN_repeat-like_dom_sf"/>
</dbReference>
<dbReference type="GO" id="GO:0019888">
    <property type="term" value="F:protein phosphatase regulator activity"/>
    <property type="evidence" value="ECO:0007669"/>
    <property type="project" value="InterPro"/>
</dbReference>
<proteinExistence type="inferred from homology"/>
<gene>
    <name evidence="8" type="ORF">QVD17_04234</name>
</gene>
<evidence type="ECO:0000256" key="2">
    <source>
        <dbReference type="ARBA" id="ARBA00022574"/>
    </source>
</evidence>
<feature type="region of interest" description="Disordered" evidence="7">
    <location>
        <begin position="457"/>
        <end position="484"/>
    </location>
</feature>
<dbReference type="GO" id="GO:0000159">
    <property type="term" value="C:protein phosphatase type 2A complex"/>
    <property type="evidence" value="ECO:0007669"/>
    <property type="project" value="UniProtKB-UniRule"/>
</dbReference>
<keyword evidence="9" id="KW-1185">Reference proteome</keyword>
<dbReference type="EMBL" id="JAUHHV010000001">
    <property type="protein sequence ID" value="KAK1438425.1"/>
    <property type="molecule type" value="Genomic_DNA"/>
</dbReference>
<dbReference type="SUPFAM" id="SSF50978">
    <property type="entry name" value="WD40 repeat-like"/>
    <property type="match status" value="1"/>
</dbReference>
<organism evidence="8 9">
    <name type="scientific">Tagetes erecta</name>
    <name type="common">African marigold</name>
    <dbReference type="NCBI Taxonomy" id="13708"/>
    <lineage>
        <taxon>Eukaryota</taxon>
        <taxon>Viridiplantae</taxon>
        <taxon>Streptophyta</taxon>
        <taxon>Embryophyta</taxon>
        <taxon>Tracheophyta</taxon>
        <taxon>Spermatophyta</taxon>
        <taxon>Magnoliopsida</taxon>
        <taxon>eudicotyledons</taxon>
        <taxon>Gunneridae</taxon>
        <taxon>Pentapetalae</taxon>
        <taxon>asterids</taxon>
        <taxon>campanulids</taxon>
        <taxon>Asterales</taxon>
        <taxon>Asteraceae</taxon>
        <taxon>Asteroideae</taxon>
        <taxon>Heliantheae alliance</taxon>
        <taxon>Tageteae</taxon>
        <taxon>Tagetes</taxon>
    </lineage>
</organism>
<keyword evidence="2 6" id="KW-0853">WD repeat</keyword>
<sequence length="532" mass="60245">MIDYSFFAPFTKYHSFRLILTRVCEMNGEGDGDGDVTMTPEGLDWKFSQVFGERTAGEEVQEVDIITAIEFDKTGDHLATGDRGGRVVLFERTDRKDEGVNRRFLEGMDCSSSSHPEFHYKTEFQSHEPEFDYLKSLEIEEKINKIRWCQTANKAMFLLSTNDKTVKFWKVQEKKIKKICNFNIERQKPTINGFSDMPTSSKSCFINGGFINNPLNCRSSNLPSGGIASLHLPMVTSHETNLLAKCRRTYAHAHDYHINSISNNSDGETFISADDLRINLWNFEISSQSFNIVDMKPANMEDLTEVITSAEFHPSHCNMLAYSSSKGSIRLLDLRQSALCDTHSKLFEEHEVPGSRSFFTDIISSISDIKFAKGGRYILSRDYMTLKMWDINMDYGPVATFQVHEHLRPKLCDLYENDAIFDKFECCLSGDGQRVATGSYSNQFRVFGCSEGSSEETTLEASKNPTRRHIQTPPRFLRSPGNDSLGVSTRGSDEINGNTFDLSTKLLHLAWHPSENSIACAASNSLYMYYAA</sequence>
<dbReference type="PIRSF" id="PIRSF037309">
    <property type="entry name" value="PP2A_PR55"/>
    <property type="match status" value="1"/>
</dbReference>
<dbReference type="FunFam" id="2.130.10.10:FF:000569">
    <property type="entry name" value="Serine/threonine-protein phosphatase 2A 55 kDa regulatory subunit B"/>
    <property type="match status" value="1"/>
</dbReference>
<name>A0AAD8L9S9_TARER</name>
<comment type="similarity">
    <text evidence="1 6">Belongs to the phosphatase 2A regulatory subunit B family.</text>
</comment>
<evidence type="ECO:0000256" key="7">
    <source>
        <dbReference type="SAM" id="MobiDB-lite"/>
    </source>
</evidence>
<dbReference type="Gene3D" id="2.130.10.10">
    <property type="entry name" value="YVTN repeat-like/Quinoprotein amine dehydrogenase"/>
    <property type="match status" value="1"/>
</dbReference>
<dbReference type="InterPro" id="IPR018067">
    <property type="entry name" value="PP2A_PR55_CS"/>
</dbReference>
<protein>
    <recommendedName>
        <fullName evidence="6">Serine/threonine-protein phosphatase 2A 55 kDa regulatory subunit B</fullName>
    </recommendedName>
</protein>
<evidence type="ECO:0000256" key="3">
    <source>
        <dbReference type="ARBA" id="ARBA00022737"/>
    </source>
</evidence>
<dbReference type="PROSITE" id="PS01025">
    <property type="entry name" value="PR55_2"/>
    <property type="match status" value="1"/>
</dbReference>
<comment type="function">
    <text evidence="4">The B regulatory subunit may modulate substrate selectivity and catalytic activity, and may also direct the localization of the catalytic enzyme to a particular subcellular compartment.</text>
</comment>
<evidence type="ECO:0000256" key="5">
    <source>
        <dbReference type="ARBA" id="ARBA00062838"/>
    </source>
</evidence>
<evidence type="ECO:0000313" key="8">
    <source>
        <dbReference type="EMBL" id="KAK1438425.1"/>
    </source>
</evidence>
<accession>A0AAD8L9S9</accession>
<evidence type="ECO:0000256" key="4">
    <source>
        <dbReference type="ARBA" id="ARBA00034298"/>
    </source>
</evidence>
<evidence type="ECO:0000256" key="6">
    <source>
        <dbReference type="RuleBase" id="RU331113"/>
    </source>
</evidence>
<comment type="caution">
    <text evidence="8">The sequence shown here is derived from an EMBL/GenBank/DDBJ whole genome shotgun (WGS) entry which is preliminary data.</text>
</comment>
<dbReference type="PANTHER" id="PTHR11871">
    <property type="entry name" value="PROTEIN PHOSPHATASE PP2A REGULATORY SUBUNIT B"/>
    <property type="match status" value="1"/>
</dbReference>
<reference evidence="8" key="1">
    <citation type="journal article" date="2023" name="bioRxiv">
        <title>Improved chromosome-level genome assembly for marigold (Tagetes erecta).</title>
        <authorList>
            <person name="Jiang F."/>
            <person name="Yuan L."/>
            <person name="Wang S."/>
            <person name="Wang H."/>
            <person name="Xu D."/>
            <person name="Wang A."/>
            <person name="Fan W."/>
        </authorList>
    </citation>
    <scope>NUCLEOTIDE SEQUENCE</scope>
    <source>
        <strain evidence="8">WSJ</strain>
        <tissue evidence="8">Leaf</tissue>
    </source>
</reference>
<dbReference type="InterPro" id="IPR001680">
    <property type="entry name" value="WD40_rpt"/>
</dbReference>
<dbReference type="SMART" id="SM00320">
    <property type="entry name" value="WD40"/>
    <property type="match status" value="5"/>
</dbReference>